<keyword evidence="3" id="KW-1185">Reference proteome</keyword>
<dbReference type="STRING" id="1160509.A0A3N4I715"/>
<evidence type="ECO:0000256" key="1">
    <source>
        <dbReference type="SAM" id="MobiDB-lite"/>
    </source>
</evidence>
<name>A0A3N4I715_ASCIM</name>
<gene>
    <name evidence="2" type="ORF">BJ508DRAFT_330080</name>
</gene>
<dbReference type="Pfam" id="PF10310">
    <property type="entry name" value="DUF5427"/>
    <property type="match status" value="1"/>
</dbReference>
<dbReference type="InterPro" id="IPR018814">
    <property type="entry name" value="DUF5427"/>
</dbReference>
<dbReference type="Proteomes" id="UP000275078">
    <property type="component" value="Unassembled WGS sequence"/>
</dbReference>
<organism evidence="2 3">
    <name type="scientific">Ascobolus immersus RN42</name>
    <dbReference type="NCBI Taxonomy" id="1160509"/>
    <lineage>
        <taxon>Eukaryota</taxon>
        <taxon>Fungi</taxon>
        <taxon>Dikarya</taxon>
        <taxon>Ascomycota</taxon>
        <taxon>Pezizomycotina</taxon>
        <taxon>Pezizomycetes</taxon>
        <taxon>Pezizales</taxon>
        <taxon>Ascobolaceae</taxon>
        <taxon>Ascobolus</taxon>
    </lineage>
</organism>
<feature type="region of interest" description="Disordered" evidence="1">
    <location>
        <begin position="311"/>
        <end position="342"/>
    </location>
</feature>
<dbReference type="PANTHER" id="PTHR28265:SF1">
    <property type="entry name" value="MAINTENANCE OF TELOMERE CAPPING PROTEIN 1"/>
    <property type="match status" value="1"/>
</dbReference>
<sequence length="394" mass="42931">DSLGPPLGGTPRRSGEFRRDVGGYGIGTPKRTATPEPLARPPPQQQQQQQQQQQPQQGGGGWFGSLWSTASATASQAVKTAEGLVKEVQASEEGKRWVGQVSGGVTQLKGLAGTVALPTLVPTISSLLGGLTTIHASEQLRIHLTTPLLNYHSIPNVTFGVFERVMGQVEGGSLAVIVRGEEDRPRTSLPTFSLGPWWKAGELRDVGALEGSLEEAVAIARKEAEGWSETAYLTETQEELQQGRRSDVYLVIQPVRHQVEEYLVEEGEDGRVVSFVVHLLDPKHNIRFTTVSQPLPSKWIEWLDAPPAHLAKSSTAQGKQAAADTPAGEEKRRSEEEHREQAEWGHLPEVIKEIIQGGGVDPREWVVEWVEEAVGLAVGVVAQRYVARRMSIGE</sequence>
<feature type="region of interest" description="Disordered" evidence="1">
    <location>
        <begin position="1"/>
        <end position="65"/>
    </location>
</feature>
<feature type="non-terminal residue" evidence="2">
    <location>
        <position position="1"/>
    </location>
</feature>
<dbReference type="EMBL" id="ML119724">
    <property type="protein sequence ID" value="RPA77584.1"/>
    <property type="molecule type" value="Genomic_DNA"/>
</dbReference>
<feature type="compositionally biased region" description="Low complexity" evidence="1">
    <location>
        <begin position="45"/>
        <end position="56"/>
    </location>
</feature>
<dbReference type="AlphaFoldDB" id="A0A3N4I715"/>
<evidence type="ECO:0000313" key="2">
    <source>
        <dbReference type="EMBL" id="RPA77584.1"/>
    </source>
</evidence>
<feature type="compositionally biased region" description="Basic and acidic residues" evidence="1">
    <location>
        <begin position="328"/>
        <end position="342"/>
    </location>
</feature>
<accession>A0A3N4I715</accession>
<reference evidence="2 3" key="1">
    <citation type="journal article" date="2018" name="Nat. Ecol. Evol.">
        <title>Pezizomycetes genomes reveal the molecular basis of ectomycorrhizal truffle lifestyle.</title>
        <authorList>
            <person name="Murat C."/>
            <person name="Payen T."/>
            <person name="Noel B."/>
            <person name="Kuo A."/>
            <person name="Morin E."/>
            <person name="Chen J."/>
            <person name="Kohler A."/>
            <person name="Krizsan K."/>
            <person name="Balestrini R."/>
            <person name="Da Silva C."/>
            <person name="Montanini B."/>
            <person name="Hainaut M."/>
            <person name="Levati E."/>
            <person name="Barry K.W."/>
            <person name="Belfiori B."/>
            <person name="Cichocki N."/>
            <person name="Clum A."/>
            <person name="Dockter R.B."/>
            <person name="Fauchery L."/>
            <person name="Guy J."/>
            <person name="Iotti M."/>
            <person name="Le Tacon F."/>
            <person name="Lindquist E.A."/>
            <person name="Lipzen A."/>
            <person name="Malagnac F."/>
            <person name="Mello A."/>
            <person name="Molinier V."/>
            <person name="Miyauchi S."/>
            <person name="Poulain J."/>
            <person name="Riccioni C."/>
            <person name="Rubini A."/>
            <person name="Sitrit Y."/>
            <person name="Splivallo R."/>
            <person name="Traeger S."/>
            <person name="Wang M."/>
            <person name="Zifcakova L."/>
            <person name="Wipf D."/>
            <person name="Zambonelli A."/>
            <person name="Paolocci F."/>
            <person name="Nowrousian M."/>
            <person name="Ottonello S."/>
            <person name="Baldrian P."/>
            <person name="Spatafora J.W."/>
            <person name="Henrissat B."/>
            <person name="Nagy L.G."/>
            <person name="Aury J.M."/>
            <person name="Wincker P."/>
            <person name="Grigoriev I.V."/>
            <person name="Bonfante P."/>
            <person name="Martin F.M."/>
        </authorList>
    </citation>
    <scope>NUCLEOTIDE SEQUENCE [LARGE SCALE GENOMIC DNA]</scope>
    <source>
        <strain evidence="2 3">RN42</strain>
    </source>
</reference>
<evidence type="ECO:0000313" key="3">
    <source>
        <dbReference type="Proteomes" id="UP000275078"/>
    </source>
</evidence>
<dbReference type="PANTHER" id="PTHR28265">
    <property type="entry name" value="MAINTENANCE OF TELOMERE CAPPING PROTEIN 1"/>
    <property type="match status" value="1"/>
</dbReference>
<dbReference type="OrthoDB" id="5594977at2759"/>
<proteinExistence type="predicted"/>
<protein>
    <submittedName>
        <fullName evidence="2">Uncharacterized protein</fullName>
    </submittedName>
</protein>